<dbReference type="RefSeq" id="WP_064041810.1">
    <property type="nucleotide sequence ID" value="NZ_LUUJ01000110.1"/>
</dbReference>
<dbReference type="SMART" id="SM00826">
    <property type="entry name" value="PKS_DH"/>
    <property type="match status" value="1"/>
</dbReference>
<evidence type="ECO:0000259" key="11">
    <source>
        <dbReference type="PROSITE" id="PS50075"/>
    </source>
</evidence>
<dbReference type="InterPro" id="IPR049551">
    <property type="entry name" value="PKS_DH_C"/>
</dbReference>
<dbReference type="Gene3D" id="3.40.366.10">
    <property type="entry name" value="Malonyl-Coenzyme A Acyl Carrier Protein, domain 2"/>
    <property type="match status" value="1"/>
</dbReference>
<dbReference type="Gene3D" id="3.30.70.3290">
    <property type="match status" value="1"/>
</dbReference>
<sequence>MQTNQANSGAIAIIGLAGRFPGANSVSEFWDNLVAGRDALRHYTQDEVQQGIAAHDVASIPYVRKQVAGGSWVAAGYYLDDVDKFDAGFFGYTPAEAELLDPQQRLFLECAWAALEDAGYIPDDCPGTVGVYAGTALSRYFFNNIFPNRDIMFASSKDLIAGIGNEPDYITNRTAYKLNLTGPSITVQTACSTSLVAIHLACRALRAGECDSALAGGALATVPGGLGYQYQEGSMASPDGLLRTFDANAEGTVFSEGGVGIVVLKRLEDAMADHDRIYAVIRGTAVTNDGAFKAGYTAPGIDGQMHVIERALADAGVDPEQISYVEAHGTSTPLGDPIEITALARAWRKHTERTGYCALGSLKTNVGHLAPVAGVAAVIKTALALWHRTIPPSLHFATPNPRIDFENSPFFVNDTLRDWDCAGTRYAAVSSFGIGGTNAHAIMEQAPPQPVTQSGDKLRTFVLSAKSAKALSRAADNLDNFLRREPGADLDDVAFTLQEGRKAFPVRAAVAADTLEALQQGLAAIRDNPSKAKALPADAKKVFLFTGQGSQYLAMGRGLYQNLPVFRQVFNECCDKLHGHLGLDLREFVLAADANDAALAERLGQTRLAQPMLFAFEYALAKQMQALGIEPDAMIGHSLGEYVAACLADVFDLDAALGLVALRGALMQAMPSGAMLSVSLDEAAASAYVGGEVSLAAVNSPNACVLSGPHAAIAAVREKLEAAGVGCRPLMTSHAFHSAMMQPMIADFTAAVRRAAPKAPSRPYVSNLTGGWMAAADAVDPDYWAKHLLGCVRFRQGMETLLAGGCSYFIEIGPGNVLSTFARHAINAAKSAAAVVQTVRHPKEAKTDALVLRQALADLWAAGLELDWERVDSDNQGRRISLPTYPFARERHWLEPPKAGDAGSENSAQRLADPAQWFYAPSWKRQPGRLPDCGDWSGERVLILAERNGLSRALAQRIEAAGGNALIVAPGAGFADDADKGFSLDIGAGADFERLAAALDQAQPTAIVHALCATPRSTAGLDNEDHWLERSFHSLVFLAQQFSAEAGERNLPLLTLSSEIHDVLPGEPLNPLKAALLGVHLCLGHEYRKFRSRNLDFCPDDLNDTDAIADCALSELAQLRRETKPLLAPADHFVACRHGYRWAAHYEPTRIEAAALDFKAEGAYLVTGGLGGLGLAVADYMAARGAKHIVLLGRSGLPAKAEWPRWLAEHEAQDRTAERIRKLMAIEARGAEVEICRGDVVDVERMAELVAELVHKYGRIAGVVHSAGVAGGGLIQLKTRAAAETVLRPKVRGILALEQAFRAADAEPGFVVLFSSLFAVIGGIGQVDYSAANNVLDAYARAGFGAGKVVSLNFGGWRETGMAVDAGLYARRELPPLPAGKTLAHPYLHSCREKSAQHAAYTAWLREPDHWALLEHRIEGVATMPGTGLVEMVRAAFQDYRGAEQLAIDNLYFYRPLMVPAADMAEVHCDFNALPGGGYGFEVYTREAGIKAPLLAGDIYAAELAVARIDPQALAASCDGELLDFSDGRPQAVQDDSGFLSLGPRWQVLREIRCGGDHLLGRLQLPTTFADDLQQFVLHPSLLDMASGPITGHLLRRLDLDIDGEYLPFGYGRLTIDAPLPAEFLSHVCFRGLSGDRESLGFDIALYDMSGRRLAQIDEFTLKRVPAGAFAAPPAAAGDSHAEDDSLSTAEGLDIFQRALASAGSPQWVISPQPLDALLSRMQAQRAAEEAGVQGGKPKLQREDADVAPPTNPTEEILVGIMEGVLGIEPVGIHDNFFDMGVDSVMGIQVVSQAKRFGLTVKPNQLFEHQTVAALAAAIGDTADALAEPAWLTFGQRELLAAGPGWDSLHLELADAVASTDLAAALAAVAADYPLVKALIETAGDAPYWTQAAAVEILAPSAAAETESRAAFRVLADGRALVLQARPALGLDAAGLGRIAAALSARLSGAAAAAPLKPWRPAAAADLAAAAGERGGQTDAAAFAALLEQSLSLAASGVCAAAADVRIDAGQLQGLERLRAALNLDAEDLLLAALAASVGECFGSAPLVLRYVQTRIGDDSGAVMRYGVPLSLAGDADALAAMTQAKAARKAESDAGFGFERVAAELAQRPALRFTWLGDYGCGRFEPDAALAAGEAFSVSACLAPDGLLLRLAADAEQAEQLPRLAAALERTVNAYLAAAEQAQGRGFTAADFGDAGLSEEDFDTLFQTIE</sequence>
<feature type="domain" description="PKS/mFAS DH" evidence="13">
    <location>
        <begin position="1385"/>
        <end position="1671"/>
    </location>
</feature>
<accession>A0A177N517</accession>
<organism evidence="14 15">
    <name type="scientific">Methylomonas koyamae</name>
    <dbReference type="NCBI Taxonomy" id="702114"/>
    <lineage>
        <taxon>Bacteria</taxon>
        <taxon>Pseudomonadati</taxon>
        <taxon>Pseudomonadota</taxon>
        <taxon>Gammaproteobacteria</taxon>
        <taxon>Methylococcales</taxon>
        <taxon>Methylococcaceae</taxon>
        <taxon>Methylomonas</taxon>
    </lineage>
</organism>
<dbReference type="UniPathway" id="UPA00094"/>
<dbReference type="InterPro" id="IPR013968">
    <property type="entry name" value="PKS_KR"/>
</dbReference>
<evidence type="ECO:0000259" key="12">
    <source>
        <dbReference type="PROSITE" id="PS52004"/>
    </source>
</evidence>
<dbReference type="InterPro" id="IPR049552">
    <property type="entry name" value="PKS_DH_N"/>
</dbReference>
<keyword evidence="6" id="KW-0276">Fatty acid metabolism</keyword>
<dbReference type="Pfam" id="PF00109">
    <property type="entry name" value="ketoacyl-synt"/>
    <property type="match status" value="1"/>
</dbReference>
<evidence type="ECO:0000256" key="9">
    <source>
        <dbReference type="PROSITE-ProRule" id="PRU01363"/>
    </source>
</evidence>
<evidence type="ECO:0000256" key="3">
    <source>
        <dbReference type="ARBA" id="ARBA00022450"/>
    </source>
</evidence>
<feature type="region of interest" description="N-terminal hotdog fold" evidence="9">
    <location>
        <begin position="1385"/>
        <end position="1506"/>
    </location>
</feature>
<evidence type="ECO:0000256" key="2">
    <source>
        <dbReference type="ARBA" id="ARBA00006484"/>
    </source>
</evidence>
<dbReference type="SUPFAM" id="SSF55048">
    <property type="entry name" value="Probable ACP-binding domain of malonyl-CoA ACP transacylase"/>
    <property type="match status" value="1"/>
</dbReference>
<evidence type="ECO:0000256" key="4">
    <source>
        <dbReference type="ARBA" id="ARBA00022553"/>
    </source>
</evidence>
<evidence type="ECO:0000313" key="14">
    <source>
        <dbReference type="EMBL" id="OAI12230.1"/>
    </source>
</evidence>
<dbReference type="Pfam" id="PF00550">
    <property type="entry name" value="PP-binding"/>
    <property type="match status" value="1"/>
</dbReference>
<feature type="active site" description="Proton donor; for dehydratase activity" evidence="9">
    <location>
        <position position="1584"/>
    </location>
</feature>
<dbReference type="SUPFAM" id="SSF53901">
    <property type="entry name" value="Thiolase-like"/>
    <property type="match status" value="1"/>
</dbReference>
<evidence type="ECO:0000259" key="13">
    <source>
        <dbReference type="PROSITE" id="PS52019"/>
    </source>
</evidence>
<reference evidence="14 15" key="1">
    <citation type="submission" date="2016-03" db="EMBL/GenBank/DDBJ databases">
        <authorList>
            <person name="Ploux O."/>
        </authorList>
    </citation>
    <scope>NUCLEOTIDE SEQUENCE [LARGE SCALE GENOMIC DNA]</scope>
    <source>
        <strain evidence="14 15">R-45378</strain>
    </source>
</reference>
<dbReference type="InterPro" id="IPR049900">
    <property type="entry name" value="PKS_mFAS_DH"/>
</dbReference>
<keyword evidence="5" id="KW-0808">Transferase</keyword>
<dbReference type="Pfam" id="PF08659">
    <property type="entry name" value="KR"/>
    <property type="match status" value="1"/>
</dbReference>
<keyword evidence="3" id="KW-0596">Phosphopantetheine</keyword>
<evidence type="ECO:0000256" key="1">
    <source>
        <dbReference type="ARBA" id="ARBA00005194"/>
    </source>
</evidence>
<dbReference type="InterPro" id="IPR057326">
    <property type="entry name" value="KR_dom"/>
</dbReference>
<dbReference type="PROSITE" id="PS00012">
    <property type="entry name" value="PHOSPHOPANTETHEINE"/>
    <property type="match status" value="1"/>
</dbReference>
<feature type="region of interest" description="Disordered" evidence="10">
    <location>
        <begin position="1728"/>
        <end position="1752"/>
    </location>
</feature>
<dbReference type="InterPro" id="IPR016039">
    <property type="entry name" value="Thiolase-like"/>
</dbReference>
<evidence type="ECO:0000256" key="8">
    <source>
        <dbReference type="ARBA" id="ARBA00023268"/>
    </source>
</evidence>
<dbReference type="PANTHER" id="PTHR43775:SF51">
    <property type="entry name" value="INACTIVE PHENOLPHTHIOCEROL SYNTHESIS POLYKETIDE SYNTHASE TYPE I PKS1-RELATED"/>
    <property type="match status" value="1"/>
</dbReference>
<dbReference type="InterPro" id="IPR016035">
    <property type="entry name" value="Acyl_Trfase/lysoPLipase"/>
</dbReference>
<dbReference type="InterPro" id="IPR009081">
    <property type="entry name" value="PP-bd_ACP"/>
</dbReference>
<dbReference type="InterPro" id="IPR014031">
    <property type="entry name" value="Ketoacyl_synth_C"/>
</dbReference>
<dbReference type="Pfam" id="PF21394">
    <property type="entry name" value="Beta-ketacyl_N"/>
    <property type="match status" value="1"/>
</dbReference>
<dbReference type="Pfam" id="PF14765">
    <property type="entry name" value="PS-DH"/>
    <property type="match status" value="1"/>
</dbReference>
<dbReference type="OrthoDB" id="9778690at2"/>
<dbReference type="InterPro" id="IPR036736">
    <property type="entry name" value="ACP-like_sf"/>
</dbReference>
<name>A0A177N517_9GAMM</name>
<keyword evidence="7" id="KW-0443">Lipid metabolism</keyword>
<comment type="pathway">
    <text evidence="1">Lipid metabolism; fatty acid biosynthesis.</text>
</comment>
<dbReference type="InterPro" id="IPR020807">
    <property type="entry name" value="PKS_DH"/>
</dbReference>
<dbReference type="PROSITE" id="PS52019">
    <property type="entry name" value="PKS_MFAS_DH"/>
    <property type="match status" value="1"/>
</dbReference>
<dbReference type="CDD" id="cd00833">
    <property type="entry name" value="PKS"/>
    <property type="match status" value="1"/>
</dbReference>
<dbReference type="SMART" id="SM00827">
    <property type="entry name" value="PKS_AT"/>
    <property type="match status" value="1"/>
</dbReference>
<dbReference type="SUPFAM" id="SSF52151">
    <property type="entry name" value="FabD/lysophospholipase-like"/>
    <property type="match status" value="1"/>
</dbReference>
<dbReference type="InterPro" id="IPR020841">
    <property type="entry name" value="PKS_Beta-ketoAc_synthase_dom"/>
</dbReference>
<dbReference type="EMBL" id="LUUJ01000110">
    <property type="protein sequence ID" value="OAI12230.1"/>
    <property type="molecule type" value="Genomic_DNA"/>
</dbReference>
<dbReference type="InterPro" id="IPR036291">
    <property type="entry name" value="NAD(P)-bd_dom_sf"/>
</dbReference>
<dbReference type="GO" id="GO:0004312">
    <property type="term" value="F:fatty acid synthase activity"/>
    <property type="evidence" value="ECO:0007669"/>
    <property type="project" value="TreeGrafter"/>
</dbReference>
<dbReference type="SUPFAM" id="SSF51735">
    <property type="entry name" value="NAD(P)-binding Rossmann-fold domains"/>
    <property type="match status" value="2"/>
</dbReference>
<dbReference type="InterPro" id="IPR006162">
    <property type="entry name" value="Ppantetheine_attach_site"/>
</dbReference>
<dbReference type="GO" id="GO:0006633">
    <property type="term" value="P:fatty acid biosynthetic process"/>
    <property type="evidence" value="ECO:0007669"/>
    <property type="project" value="UniProtKB-UniPathway"/>
</dbReference>
<dbReference type="InterPro" id="IPR016036">
    <property type="entry name" value="Malonyl_transacylase_ACP-bd"/>
</dbReference>
<keyword evidence="8" id="KW-0511">Multifunctional enzyme</keyword>
<evidence type="ECO:0000256" key="6">
    <source>
        <dbReference type="ARBA" id="ARBA00022832"/>
    </source>
</evidence>
<dbReference type="Gene3D" id="3.40.47.10">
    <property type="match status" value="1"/>
</dbReference>
<evidence type="ECO:0000313" key="15">
    <source>
        <dbReference type="Proteomes" id="UP000077857"/>
    </source>
</evidence>
<dbReference type="GO" id="GO:0031177">
    <property type="term" value="F:phosphopantetheine binding"/>
    <property type="evidence" value="ECO:0007669"/>
    <property type="project" value="InterPro"/>
</dbReference>
<evidence type="ECO:0000256" key="7">
    <source>
        <dbReference type="ARBA" id="ARBA00023098"/>
    </source>
</evidence>
<comment type="caution">
    <text evidence="14">The sequence shown here is derived from an EMBL/GenBank/DDBJ whole genome shotgun (WGS) entry which is preliminary data.</text>
</comment>
<keyword evidence="4" id="KW-0597">Phosphoprotein</keyword>
<dbReference type="InterPro" id="IPR018201">
    <property type="entry name" value="Ketoacyl_synth_AS"/>
</dbReference>
<proteinExistence type="inferred from homology"/>
<comment type="similarity">
    <text evidence="2">Belongs to the short-chain dehydrogenases/reductases (SDR) family.</text>
</comment>
<dbReference type="Gene3D" id="1.10.1200.10">
    <property type="entry name" value="ACP-like"/>
    <property type="match status" value="1"/>
</dbReference>
<dbReference type="SMART" id="SM00823">
    <property type="entry name" value="PKS_PP"/>
    <property type="match status" value="1"/>
</dbReference>
<feature type="domain" description="Carrier" evidence="11">
    <location>
        <begin position="1749"/>
        <end position="1823"/>
    </location>
</feature>
<dbReference type="InterPro" id="IPR049490">
    <property type="entry name" value="C883_1060-like_KR_N"/>
</dbReference>
<dbReference type="SMART" id="SM00822">
    <property type="entry name" value="PKS_KR"/>
    <property type="match status" value="1"/>
</dbReference>
<dbReference type="CDD" id="cd08953">
    <property type="entry name" value="KR_2_SDR_x"/>
    <property type="match status" value="1"/>
</dbReference>
<dbReference type="PANTHER" id="PTHR43775">
    <property type="entry name" value="FATTY ACID SYNTHASE"/>
    <property type="match status" value="1"/>
</dbReference>
<dbReference type="InterPro" id="IPR001227">
    <property type="entry name" value="Ac_transferase_dom_sf"/>
</dbReference>
<feature type="domain" description="Ketosynthase family 3 (KS3)" evidence="12">
    <location>
        <begin position="8"/>
        <end position="445"/>
    </location>
</feature>
<dbReference type="PROSITE" id="PS50075">
    <property type="entry name" value="CARRIER"/>
    <property type="match status" value="1"/>
</dbReference>
<dbReference type="PROSITE" id="PS00606">
    <property type="entry name" value="KS3_1"/>
    <property type="match status" value="1"/>
</dbReference>
<dbReference type="Proteomes" id="UP000077857">
    <property type="component" value="Unassembled WGS sequence"/>
</dbReference>
<dbReference type="PROSITE" id="PS52004">
    <property type="entry name" value="KS3_2"/>
    <property type="match status" value="1"/>
</dbReference>
<dbReference type="FunFam" id="3.40.47.10:FF:000042">
    <property type="entry name" value="Polyketide synthase Pks13"/>
    <property type="match status" value="1"/>
</dbReference>
<dbReference type="GO" id="GO:0004315">
    <property type="term" value="F:3-oxoacyl-[acyl-carrier-protein] synthase activity"/>
    <property type="evidence" value="ECO:0007669"/>
    <property type="project" value="InterPro"/>
</dbReference>
<dbReference type="InterPro" id="IPR042104">
    <property type="entry name" value="PKS_dehydratase_sf"/>
</dbReference>
<dbReference type="Pfam" id="PF21089">
    <property type="entry name" value="PKS_DH_N"/>
    <property type="match status" value="1"/>
</dbReference>
<dbReference type="SMART" id="SM01294">
    <property type="entry name" value="PKS_PP_betabranch"/>
    <property type="match status" value="1"/>
</dbReference>
<dbReference type="Pfam" id="PF02801">
    <property type="entry name" value="Ketoacyl-synt_C"/>
    <property type="match status" value="1"/>
</dbReference>
<dbReference type="InterPro" id="IPR014043">
    <property type="entry name" value="Acyl_transferase_dom"/>
</dbReference>
<dbReference type="SUPFAM" id="SSF47336">
    <property type="entry name" value="ACP-like"/>
    <property type="match status" value="1"/>
</dbReference>
<feature type="active site" description="Proton acceptor; for dehydratase activity" evidence="9">
    <location>
        <position position="1416"/>
    </location>
</feature>
<protein>
    <submittedName>
        <fullName evidence="14">Uncharacterized protein</fullName>
    </submittedName>
</protein>
<dbReference type="Gene3D" id="3.10.129.110">
    <property type="entry name" value="Polyketide synthase dehydratase"/>
    <property type="match status" value="1"/>
</dbReference>
<dbReference type="Pfam" id="PF22621">
    <property type="entry name" value="CurL-like_PKS_C"/>
    <property type="match status" value="1"/>
</dbReference>
<dbReference type="InterPro" id="IPR014030">
    <property type="entry name" value="Ketoacyl_synth_N"/>
</dbReference>
<evidence type="ECO:0000256" key="10">
    <source>
        <dbReference type="SAM" id="MobiDB-lite"/>
    </source>
</evidence>
<dbReference type="Pfam" id="PF00698">
    <property type="entry name" value="Acyl_transf_1"/>
    <property type="match status" value="1"/>
</dbReference>
<evidence type="ECO:0000256" key="5">
    <source>
        <dbReference type="ARBA" id="ARBA00022679"/>
    </source>
</evidence>
<dbReference type="InterPro" id="IPR050091">
    <property type="entry name" value="PKS_NRPS_Biosynth_Enz"/>
</dbReference>
<dbReference type="SMART" id="SM00825">
    <property type="entry name" value="PKS_KS"/>
    <property type="match status" value="1"/>
</dbReference>
<dbReference type="InterPro" id="IPR020806">
    <property type="entry name" value="PKS_PP-bd"/>
</dbReference>
<gene>
    <name evidence="14" type="ORF">A1507_01675</name>
</gene>
<feature type="region of interest" description="C-terminal hotdog fold" evidence="9">
    <location>
        <begin position="1519"/>
        <end position="1671"/>
    </location>
</feature>
<dbReference type="SUPFAM" id="SSF52777">
    <property type="entry name" value="CoA-dependent acyltransferases"/>
    <property type="match status" value="1"/>
</dbReference>
<dbReference type="Gene3D" id="3.40.50.720">
    <property type="entry name" value="NAD(P)-binding Rossmann-like Domain"/>
    <property type="match status" value="1"/>
</dbReference>